<feature type="coiled-coil region" evidence="5">
    <location>
        <begin position="248"/>
        <end position="275"/>
    </location>
</feature>
<dbReference type="Gene3D" id="3.90.640.10">
    <property type="entry name" value="Actin, Chain A, domain 4"/>
    <property type="match status" value="1"/>
</dbReference>
<dbReference type="PROSITE" id="PS00329">
    <property type="entry name" value="HSP70_2"/>
    <property type="match status" value="1"/>
</dbReference>
<evidence type="ECO:0000256" key="3">
    <source>
        <dbReference type="ARBA" id="ARBA00022840"/>
    </source>
</evidence>
<dbReference type="InterPro" id="IPR029047">
    <property type="entry name" value="HSP70_peptide-bd_sf"/>
</dbReference>
<dbReference type="InterPro" id="IPR018181">
    <property type="entry name" value="Heat_shock_70_CS"/>
</dbReference>
<keyword evidence="3 4" id="KW-0067">ATP-binding</keyword>
<dbReference type="Gene3D" id="2.60.34.10">
    <property type="entry name" value="Substrate Binding Domain Of DNAk, Chain A, domain 1"/>
    <property type="match status" value="1"/>
</dbReference>
<evidence type="ECO:0000256" key="2">
    <source>
        <dbReference type="ARBA" id="ARBA00022741"/>
    </source>
</evidence>
<keyword evidence="5" id="KW-0175">Coiled coil</keyword>
<evidence type="ECO:0000256" key="1">
    <source>
        <dbReference type="ARBA" id="ARBA00007381"/>
    </source>
</evidence>
<dbReference type="Pfam" id="PF00012">
    <property type="entry name" value="HSP70"/>
    <property type="match status" value="1"/>
</dbReference>
<dbReference type="PRINTS" id="PR00301">
    <property type="entry name" value="HEATSHOCK70"/>
</dbReference>
<evidence type="ECO:0000256" key="4">
    <source>
        <dbReference type="RuleBase" id="RU003322"/>
    </source>
</evidence>
<dbReference type="NCBIfam" id="NF001413">
    <property type="entry name" value="PRK00290.1"/>
    <property type="match status" value="1"/>
</dbReference>
<dbReference type="Gene3D" id="3.30.420.40">
    <property type="match status" value="2"/>
</dbReference>
<evidence type="ECO:0000313" key="6">
    <source>
        <dbReference type="EMBL" id="MDC0685141.1"/>
    </source>
</evidence>
<evidence type="ECO:0000313" key="7">
    <source>
        <dbReference type="Proteomes" id="UP001217485"/>
    </source>
</evidence>
<proteinExistence type="inferred from homology"/>
<accession>A0ABT5CFD8</accession>
<dbReference type="RefSeq" id="WP_272103249.1">
    <property type="nucleotide sequence ID" value="NZ_JAQNDK010000006.1"/>
</dbReference>
<comment type="similarity">
    <text evidence="1 4">Belongs to the heat shock protein 70 family.</text>
</comment>
<evidence type="ECO:0000256" key="5">
    <source>
        <dbReference type="SAM" id="Coils"/>
    </source>
</evidence>
<dbReference type="CDD" id="cd10234">
    <property type="entry name" value="ASKHA_NBD_HSP70_DnaK-like"/>
    <property type="match status" value="1"/>
</dbReference>
<name>A0ABT5CFD8_9BACT</name>
<reference evidence="6 7" key="1">
    <citation type="submission" date="2023-01" db="EMBL/GenBank/DDBJ databases">
        <title>Minimal conservation of predation-associated metabolite biosynthetic gene clusters underscores biosynthetic potential of Myxococcota including descriptions for ten novel species: Archangium lansinium sp. nov., Myxococcus landrumus sp. nov., Nannocystis bai.</title>
        <authorList>
            <person name="Ahearne A."/>
            <person name="Stevens C."/>
            <person name="Dowd S."/>
        </authorList>
    </citation>
    <scope>NUCLEOTIDE SEQUENCE [LARGE SCALE GENOMIC DNA]</scope>
    <source>
        <strain evidence="6 7">WIWO2</strain>
    </source>
</reference>
<dbReference type="PROSITE" id="PS01036">
    <property type="entry name" value="HSP70_3"/>
    <property type="match status" value="1"/>
</dbReference>
<dbReference type="InterPro" id="IPR013126">
    <property type="entry name" value="Hsp_70_fam"/>
</dbReference>
<dbReference type="InterPro" id="IPR043129">
    <property type="entry name" value="ATPase_NBD"/>
</dbReference>
<dbReference type="SUPFAM" id="SSF53067">
    <property type="entry name" value="Actin-like ATPase domain"/>
    <property type="match status" value="2"/>
</dbReference>
<dbReference type="PROSITE" id="PS00297">
    <property type="entry name" value="HSP70_1"/>
    <property type="match status" value="1"/>
</dbReference>
<dbReference type="Proteomes" id="UP001217485">
    <property type="component" value="Unassembled WGS sequence"/>
</dbReference>
<dbReference type="SUPFAM" id="SSF100920">
    <property type="entry name" value="Heat shock protein 70kD (HSP70), peptide-binding domain"/>
    <property type="match status" value="1"/>
</dbReference>
<sequence length="609" mass="66833">MERVIGIDLGTTNSCVAIVEEGVPTVIPNRGGYKTTPSMVAITEAGKRLCGHIAKRQAITNAENTVYAAKRLIGRKWSSPQVKNAILTASYKIVEGPHGDVRIQLRDKTYSVPEISAMVLQEMKLFAEDYLNEPVSKAVITVPAYFNDNQRQATKDAGQIAGLDVIRIVNEPTAAALAYGFGKNVEKTIAVFDLGGGTFDISVLEIGAGGVFKVIATAGDTFLGGEDFDARVIDWLVQGFKEQHDVDLRQDRMALQRLKDAAEKAKCELSSVLETEINLPFIISSARNEALHLQRTLSRATLQELCEDLVERCIEICSQTLEDARLDRDEIEDVVLVGGMTRMPRVQEAVRDFFEREPCKGVHPDEVVALGAAVQGAALVDETKQMILLDVTPHALGIMTFGSNFEELIPQNTTVPTSRSKIFTTSRDNQTAVKILVMQGEHQKATDNELLGEFILTGLRRAPKGQVEIEVTFEINSDGIVSVSAKDLETGQQQSIQVTASSGLTKEEVGEMMEAAKEYLVDRRASDQFEGVRQEAEKLIAEIERMFPQVEQIVASSDFGRDAIGKARGIVDRSRQAIGRRDAAAVKEQMEALSRTHRMFKGVVARPQG</sequence>
<gene>
    <name evidence="6" type="primary">dnaK</name>
    <name evidence="6" type="ORF">POL72_45930</name>
</gene>
<dbReference type="PANTHER" id="PTHR19375">
    <property type="entry name" value="HEAT SHOCK PROTEIN 70KDA"/>
    <property type="match status" value="1"/>
</dbReference>
<keyword evidence="2 4" id="KW-0547">Nucleotide-binding</keyword>
<protein>
    <submittedName>
        <fullName evidence="6">Molecular chaperone DnaK</fullName>
    </submittedName>
</protein>
<keyword evidence="7" id="KW-1185">Reference proteome</keyword>
<comment type="caution">
    <text evidence="6">The sequence shown here is derived from an EMBL/GenBank/DDBJ whole genome shotgun (WGS) entry which is preliminary data.</text>
</comment>
<dbReference type="EMBL" id="JAQNDK010000006">
    <property type="protein sequence ID" value="MDC0685141.1"/>
    <property type="molecule type" value="Genomic_DNA"/>
</dbReference>
<organism evidence="6 7">
    <name type="scientific">Sorangium atrum</name>
    <dbReference type="NCBI Taxonomy" id="2995308"/>
    <lineage>
        <taxon>Bacteria</taxon>
        <taxon>Pseudomonadati</taxon>
        <taxon>Myxococcota</taxon>
        <taxon>Polyangia</taxon>
        <taxon>Polyangiales</taxon>
        <taxon>Polyangiaceae</taxon>
        <taxon>Sorangium</taxon>
    </lineage>
</organism>